<keyword evidence="3" id="KW-1185">Reference proteome</keyword>
<gene>
    <name evidence="2" type="ORF">V6242_03945</name>
</gene>
<organism evidence="2 3">
    <name type="scientific">Marinomonas arenicola</name>
    <dbReference type="NCBI Taxonomy" id="569601"/>
    <lineage>
        <taxon>Bacteria</taxon>
        <taxon>Pseudomonadati</taxon>
        <taxon>Pseudomonadota</taxon>
        <taxon>Gammaproteobacteria</taxon>
        <taxon>Oceanospirillales</taxon>
        <taxon>Oceanospirillaceae</taxon>
        <taxon>Marinomonas</taxon>
    </lineage>
</organism>
<dbReference type="SUPFAM" id="SSF56524">
    <property type="entry name" value="Oxidoreductase molybdopterin-binding domain"/>
    <property type="match status" value="1"/>
</dbReference>
<dbReference type="RefSeq" id="WP_341563523.1">
    <property type="nucleotide sequence ID" value="NZ_JBAKAQ010000002.1"/>
</dbReference>
<dbReference type="InterPro" id="IPR036374">
    <property type="entry name" value="OxRdtase_Mopterin-bd_sf"/>
</dbReference>
<evidence type="ECO:0000256" key="1">
    <source>
        <dbReference type="SAM" id="SignalP"/>
    </source>
</evidence>
<proteinExistence type="predicted"/>
<protein>
    <recommendedName>
        <fullName evidence="4">Molybdopterin-dependent oxidoreductase</fullName>
    </recommendedName>
</protein>
<accession>A0ABU9G3W0</accession>
<dbReference type="EMBL" id="JBAKAR010000002">
    <property type="protein sequence ID" value="MEL0612284.1"/>
    <property type="molecule type" value="Genomic_DNA"/>
</dbReference>
<dbReference type="Proteomes" id="UP001379949">
    <property type="component" value="Unassembled WGS sequence"/>
</dbReference>
<comment type="caution">
    <text evidence="2">The sequence shown here is derived from an EMBL/GenBank/DDBJ whole genome shotgun (WGS) entry which is preliminary data.</text>
</comment>
<feature type="chain" id="PRO_5045609845" description="Molybdopterin-dependent oxidoreductase" evidence="1">
    <location>
        <begin position="19"/>
        <end position="172"/>
    </location>
</feature>
<keyword evidence="1" id="KW-0732">Signal</keyword>
<sequence>MRAFLLSVMLLFVTPVFALPQPTGPVLLTLTGNVANTNVGDSAQLDRKMLEALPQHKLTTTMGWVSKNERPHDYIGFSAIDLLKLVGGTGATLRIRALNQYVIDIPVSDFVKYGAIFAIKKDGKNISIRNLGPIMVLYPFDDNEHLRNEVYYWRAIWQVSSIKVLTNSAQEE</sequence>
<feature type="signal peptide" evidence="1">
    <location>
        <begin position="1"/>
        <end position="18"/>
    </location>
</feature>
<evidence type="ECO:0008006" key="4">
    <source>
        <dbReference type="Google" id="ProtNLM"/>
    </source>
</evidence>
<evidence type="ECO:0000313" key="2">
    <source>
        <dbReference type="EMBL" id="MEL0612284.1"/>
    </source>
</evidence>
<reference evidence="2 3" key="1">
    <citation type="submission" date="2024-02" db="EMBL/GenBank/DDBJ databases">
        <title>Bacteria isolated from the canopy kelp, Nereocystis luetkeana.</title>
        <authorList>
            <person name="Pfister C.A."/>
            <person name="Younker I.T."/>
            <person name="Light S.H."/>
        </authorList>
    </citation>
    <scope>NUCLEOTIDE SEQUENCE [LARGE SCALE GENOMIC DNA]</scope>
    <source>
        <strain evidence="2 3">TI.4.07</strain>
    </source>
</reference>
<name>A0ABU9G3W0_9GAMM</name>
<evidence type="ECO:0000313" key="3">
    <source>
        <dbReference type="Proteomes" id="UP001379949"/>
    </source>
</evidence>